<evidence type="ECO:0000256" key="1">
    <source>
        <dbReference type="SAM" id="SignalP"/>
    </source>
</evidence>
<organism evidence="2 3">
    <name type="scientific">Pyronema omphalodes (strain CBS 100304)</name>
    <name type="common">Pyronema confluens</name>
    <dbReference type="NCBI Taxonomy" id="1076935"/>
    <lineage>
        <taxon>Eukaryota</taxon>
        <taxon>Fungi</taxon>
        <taxon>Dikarya</taxon>
        <taxon>Ascomycota</taxon>
        <taxon>Pezizomycotina</taxon>
        <taxon>Pezizomycetes</taxon>
        <taxon>Pezizales</taxon>
        <taxon>Pyronemataceae</taxon>
        <taxon>Pyronema</taxon>
    </lineage>
</organism>
<dbReference type="Proteomes" id="UP000018144">
    <property type="component" value="Unassembled WGS sequence"/>
</dbReference>
<feature type="signal peptide" evidence="1">
    <location>
        <begin position="1"/>
        <end position="23"/>
    </location>
</feature>
<dbReference type="AlphaFoldDB" id="U4LPL7"/>
<feature type="chain" id="PRO_5004652241" evidence="1">
    <location>
        <begin position="24"/>
        <end position="300"/>
    </location>
</feature>
<keyword evidence="3" id="KW-1185">Reference proteome</keyword>
<name>U4LPL7_PYROM</name>
<evidence type="ECO:0000313" key="3">
    <source>
        <dbReference type="Proteomes" id="UP000018144"/>
    </source>
</evidence>
<protein>
    <submittedName>
        <fullName evidence="2">Uncharacterized protein</fullName>
    </submittedName>
</protein>
<proteinExistence type="predicted"/>
<accession>U4LPL7</accession>
<reference evidence="2 3" key="1">
    <citation type="journal article" date="2013" name="PLoS Genet.">
        <title>The genome and development-dependent transcriptomes of Pyronema confluens: a window into fungal evolution.</title>
        <authorList>
            <person name="Traeger S."/>
            <person name="Altegoer F."/>
            <person name="Freitag M."/>
            <person name="Gabaldon T."/>
            <person name="Kempken F."/>
            <person name="Kumar A."/>
            <person name="Marcet-Houben M."/>
            <person name="Poggeler S."/>
            <person name="Stajich J.E."/>
            <person name="Nowrousian M."/>
        </authorList>
    </citation>
    <scope>NUCLEOTIDE SEQUENCE [LARGE SCALE GENOMIC DNA]</scope>
    <source>
        <strain evidence="3">CBS 100304</strain>
        <tissue evidence="2">Vegetative mycelium</tissue>
    </source>
</reference>
<evidence type="ECO:0000313" key="2">
    <source>
        <dbReference type="EMBL" id="CCX33880.1"/>
    </source>
</evidence>
<keyword evidence="1" id="KW-0732">Signal</keyword>
<sequence>MLTQRFLLALGLLVPQFVTPVIGETILIDGEKYINLYEEPYVRKPMMPRCYHRIYPYGEATNFSHQYIKSLHPNSFTANYDAFSAHLGWCFEHQDAESHNIRKEWDQWWDSTEGDAWFHDLLVKWGILQDPAGESKKGSKSYTQRAVDGLTVMWDLLWLRNPREKINLKPGYEDHMKKVFELITLSGELDTQPLNVIAWKALIRIYHGKPADQQLKDFLTSYNHLGIYIPEGSNRATEFWLEHMVTGLILPAELKRNMERKLVPILTMPVWEIWVATNYEHENGHMVVNMQEGRHFHDEV</sequence>
<dbReference type="EMBL" id="HF936249">
    <property type="protein sequence ID" value="CCX33880.1"/>
    <property type="molecule type" value="Genomic_DNA"/>
</dbReference>
<gene>
    <name evidence="2" type="ORF">PCON_02122</name>
</gene>